<evidence type="ECO:0000259" key="1">
    <source>
        <dbReference type="Pfam" id="PF01592"/>
    </source>
</evidence>
<dbReference type="Gene3D" id="3.90.1010.10">
    <property type="match status" value="1"/>
</dbReference>
<dbReference type="PANTHER" id="PTHR10093">
    <property type="entry name" value="IRON-SULFUR CLUSTER ASSEMBLY ENZYME NIFU HOMOLOG"/>
    <property type="match status" value="1"/>
</dbReference>
<dbReference type="Pfam" id="PF01592">
    <property type="entry name" value="NifU_N"/>
    <property type="match status" value="1"/>
</dbReference>
<dbReference type="SUPFAM" id="SSF82649">
    <property type="entry name" value="SufE/NifU"/>
    <property type="match status" value="1"/>
</dbReference>
<evidence type="ECO:0000313" key="3">
    <source>
        <dbReference type="Proteomes" id="UP001042704"/>
    </source>
</evidence>
<dbReference type="InterPro" id="IPR002871">
    <property type="entry name" value="NIF_FeS_clus_asmbl_NifU_N"/>
</dbReference>
<dbReference type="Proteomes" id="UP001042704">
    <property type="component" value="Chromosome"/>
</dbReference>
<reference evidence="2" key="2">
    <citation type="submission" date="2019-02" db="EMBL/GenBank/DDBJ databases">
        <authorList>
            <person name="Chen S.-C."/>
            <person name="Chien H.-H."/>
            <person name="Lai M.-C."/>
        </authorList>
    </citation>
    <scope>NUCLEOTIDE SEQUENCE</scope>
    <source>
        <strain evidence="2">N2F9704</strain>
    </source>
</reference>
<dbReference type="GeneID" id="76423428"/>
<gene>
    <name evidence="2" type="ORF">RJ40_03665</name>
</gene>
<proteinExistence type="predicted"/>
<dbReference type="GO" id="GO:0005506">
    <property type="term" value="F:iron ion binding"/>
    <property type="evidence" value="ECO:0007669"/>
    <property type="project" value="InterPro"/>
</dbReference>
<feature type="domain" description="NIF system FeS cluster assembly NifU N-terminal" evidence="1">
    <location>
        <begin position="3"/>
        <end position="122"/>
    </location>
</feature>
<dbReference type="GO" id="GO:0016226">
    <property type="term" value="P:iron-sulfur cluster assembly"/>
    <property type="evidence" value="ECO:0007669"/>
    <property type="project" value="InterPro"/>
</dbReference>
<dbReference type="CDD" id="cd06664">
    <property type="entry name" value="IscU_like"/>
    <property type="match status" value="1"/>
</dbReference>
<dbReference type="KEGG" id="maqe:RJ40_03665"/>
<name>A0A8A3S3D1_9EURY</name>
<reference evidence="2" key="1">
    <citation type="journal article" date="2001" name="Int. J. Syst. Evol. Microbiol.">
        <title>Methanofollis aquaemaris sp. nov., a methanogen isolated from an aquaculture fish pond.</title>
        <authorList>
            <person name="Lai M.C."/>
            <person name="Chen S.C."/>
        </authorList>
    </citation>
    <scope>NUCLEOTIDE SEQUENCE</scope>
    <source>
        <strain evidence="2">N2F9704</strain>
    </source>
</reference>
<dbReference type="RefSeq" id="WP_265582010.1">
    <property type="nucleotide sequence ID" value="NZ_CP036172.1"/>
</dbReference>
<sequence>MQFTETVMDHFTNPRNVGVLEDADAFVEVGSSECGDTTALYLKIEEGRIVDVRFRTLGCAAAIASSSMATEMIKGKSLEEAWALTNREVADALGGLPEPKMHCSVLAEDAIREAINSYREKQGLEPW</sequence>
<dbReference type="GO" id="GO:0051536">
    <property type="term" value="F:iron-sulfur cluster binding"/>
    <property type="evidence" value="ECO:0007669"/>
    <property type="project" value="InterPro"/>
</dbReference>
<protein>
    <submittedName>
        <fullName evidence="2">Iron-sulfur cluster assembly scaffold protein</fullName>
    </submittedName>
</protein>
<accession>A0A8A3S3D1</accession>
<keyword evidence="3" id="KW-1185">Reference proteome</keyword>
<dbReference type="AlphaFoldDB" id="A0A8A3S3D1"/>
<evidence type="ECO:0000313" key="2">
    <source>
        <dbReference type="EMBL" id="QSZ66658.1"/>
    </source>
</evidence>
<dbReference type="EMBL" id="CP036172">
    <property type="protein sequence ID" value="QSZ66658.1"/>
    <property type="molecule type" value="Genomic_DNA"/>
</dbReference>
<organism evidence="2 3">
    <name type="scientific">Methanofollis aquaemaris</name>
    <dbReference type="NCBI Taxonomy" id="126734"/>
    <lineage>
        <taxon>Archaea</taxon>
        <taxon>Methanobacteriati</taxon>
        <taxon>Methanobacteriota</taxon>
        <taxon>Stenosarchaea group</taxon>
        <taxon>Methanomicrobia</taxon>
        <taxon>Methanomicrobiales</taxon>
        <taxon>Methanomicrobiaceae</taxon>
        <taxon>Methanofollis</taxon>
    </lineage>
</organism>